<evidence type="ECO:0000256" key="2">
    <source>
        <dbReference type="ARBA" id="ARBA00006285"/>
    </source>
</evidence>
<feature type="chain" id="PRO_5025339699" description="beta-N-acetylhexosaminidase" evidence="7">
    <location>
        <begin position="19"/>
        <end position="716"/>
    </location>
</feature>
<evidence type="ECO:0000256" key="3">
    <source>
        <dbReference type="ARBA" id="ARBA00012663"/>
    </source>
</evidence>
<evidence type="ECO:0000313" key="10">
    <source>
        <dbReference type="EMBL" id="KAF2650243.1"/>
    </source>
</evidence>
<feature type="active site" description="Proton donor" evidence="6">
    <location>
        <position position="327"/>
    </location>
</feature>
<dbReference type="PANTHER" id="PTHR43678">
    <property type="entry name" value="PUTATIVE (AFU_ORTHOLOGUE AFUA_2G00640)-RELATED"/>
    <property type="match status" value="1"/>
</dbReference>
<keyword evidence="5" id="KW-0326">Glycosidase</keyword>
<gene>
    <name evidence="10" type="ORF">K491DRAFT_683167</name>
</gene>
<dbReference type="GO" id="GO:0004563">
    <property type="term" value="F:beta-N-acetylhexosaminidase activity"/>
    <property type="evidence" value="ECO:0007669"/>
    <property type="project" value="UniProtKB-EC"/>
</dbReference>
<feature type="signal peptide" evidence="7">
    <location>
        <begin position="1"/>
        <end position="18"/>
    </location>
</feature>
<dbReference type="InterPro" id="IPR015882">
    <property type="entry name" value="HEX_bac_N"/>
</dbReference>
<evidence type="ECO:0000259" key="9">
    <source>
        <dbReference type="Pfam" id="PF02838"/>
    </source>
</evidence>
<dbReference type="GO" id="GO:0005975">
    <property type="term" value="P:carbohydrate metabolic process"/>
    <property type="evidence" value="ECO:0007669"/>
    <property type="project" value="InterPro"/>
</dbReference>
<dbReference type="PRINTS" id="PR00738">
    <property type="entry name" value="GLHYDRLASE20"/>
</dbReference>
<dbReference type="PANTHER" id="PTHR43678:SF1">
    <property type="entry name" value="BETA-N-ACETYLHEXOSAMINIDASE"/>
    <property type="match status" value="1"/>
</dbReference>
<dbReference type="Gene3D" id="3.30.379.10">
    <property type="entry name" value="Chitobiase/beta-hexosaminidase domain 2-like"/>
    <property type="match status" value="1"/>
</dbReference>
<dbReference type="InterPro" id="IPR025705">
    <property type="entry name" value="Beta_hexosaminidase_sua/sub"/>
</dbReference>
<organism evidence="10 11">
    <name type="scientific">Lophiostoma macrostomum CBS 122681</name>
    <dbReference type="NCBI Taxonomy" id="1314788"/>
    <lineage>
        <taxon>Eukaryota</taxon>
        <taxon>Fungi</taxon>
        <taxon>Dikarya</taxon>
        <taxon>Ascomycota</taxon>
        <taxon>Pezizomycotina</taxon>
        <taxon>Dothideomycetes</taxon>
        <taxon>Pleosporomycetidae</taxon>
        <taxon>Pleosporales</taxon>
        <taxon>Lophiostomataceae</taxon>
        <taxon>Lophiostoma</taxon>
    </lineage>
</organism>
<feature type="domain" description="Beta-hexosaminidase bacterial type N-terminal" evidence="9">
    <location>
        <begin position="64"/>
        <end position="161"/>
    </location>
</feature>
<dbReference type="InterPro" id="IPR029018">
    <property type="entry name" value="Hex-like_dom2"/>
</dbReference>
<keyword evidence="7" id="KW-0732">Signal</keyword>
<comment type="similarity">
    <text evidence="2">Belongs to the glycosyl hydrolase 20 family.</text>
</comment>
<dbReference type="InterPro" id="IPR015883">
    <property type="entry name" value="Glyco_hydro_20_cat"/>
</dbReference>
<dbReference type="EMBL" id="MU004462">
    <property type="protein sequence ID" value="KAF2650243.1"/>
    <property type="molecule type" value="Genomic_DNA"/>
</dbReference>
<dbReference type="EC" id="3.2.1.52" evidence="3"/>
<comment type="catalytic activity">
    <reaction evidence="1">
        <text>Hydrolysis of terminal non-reducing N-acetyl-D-hexosamine residues in N-acetyl-beta-D-hexosaminides.</text>
        <dbReference type="EC" id="3.2.1.52"/>
    </reaction>
</comment>
<reference evidence="10" key="1">
    <citation type="journal article" date="2020" name="Stud. Mycol.">
        <title>101 Dothideomycetes genomes: a test case for predicting lifestyles and emergence of pathogens.</title>
        <authorList>
            <person name="Haridas S."/>
            <person name="Albert R."/>
            <person name="Binder M."/>
            <person name="Bloem J."/>
            <person name="Labutti K."/>
            <person name="Salamov A."/>
            <person name="Andreopoulos B."/>
            <person name="Baker S."/>
            <person name="Barry K."/>
            <person name="Bills G."/>
            <person name="Bluhm B."/>
            <person name="Cannon C."/>
            <person name="Castanera R."/>
            <person name="Culley D."/>
            <person name="Daum C."/>
            <person name="Ezra D."/>
            <person name="Gonzalez J."/>
            <person name="Henrissat B."/>
            <person name="Kuo A."/>
            <person name="Liang C."/>
            <person name="Lipzen A."/>
            <person name="Lutzoni F."/>
            <person name="Magnuson J."/>
            <person name="Mondo S."/>
            <person name="Nolan M."/>
            <person name="Ohm R."/>
            <person name="Pangilinan J."/>
            <person name="Park H.-J."/>
            <person name="Ramirez L."/>
            <person name="Alfaro M."/>
            <person name="Sun H."/>
            <person name="Tritt A."/>
            <person name="Yoshinaga Y."/>
            <person name="Zwiers L.-H."/>
            <person name="Turgeon B."/>
            <person name="Goodwin S."/>
            <person name="Spatafora J."/>
            <person name="Crous P."/>
            <person name="Grigoriev I."/>
        </authorList>
    </citation>
    <scope>NUCLEOTIDE SEQUENCE</scope>
    <source>
        <strain evidence="10">CBS 122681</strain>
    </source>
</reference>
<dbReference type="Pfam" id="PF00728">
    <property type="entry name" value="Glyco_hydro_20"/>
    <property type="match status" value="1"/>
</dbReference>
<evidence type="ECO:0000259" key="8">
    <source>
        <dbReference type="Pfam" id="PF00728"/>
    </source>
</evidence>
<dbReference type="OrthoDB" id="428480at2759"/>
<dbReference type="Gene3D" id="3.20.20.80">
    <property type="entry name" value="Glycosidases"/>
    <property type="match status" value="1"/>
</dbReference>
<dbReference type="AlphaFoldDB" id="A0A6A6SUI6"/>
<dbReference type="Pfam" id="PF02838">
    <property type="entry name" value="Glyco_hydro_20b"/>
    <property type="match status" value="1"/>
</dbReference>
<keyword evidence="11" id="KW-1185">Reference proteome</keyword>
<dbReference type="InterPro" id="IPR017853">
    <property type="entry name" value="GH"/>
</dbReference>
<evidence type="ECO:0000256" key="7">
    <source>
        <dbReference type="SAM" id="SignalP"/>
    </source>
</evidence>
<dbReference type="InterPro" id="IPR052764">
    <property type="entry name" value="GH20_Enzymes"/>
</dbReference>
<keyword evidence="4 10" id="KW-0378">Hydrolase</keyword>
<dbReference type="CDD" id="cd06564">
    <property type="entry name" value="GH20_DspB_LnbB-like"/>
    <property type="match status" value="1"/>
</dbReference>
<name>A0A6A6SUI6_9PLEO</name>
<accession>A0A6A6SUI6</accession>
<dbReference type="SUPFAM" id="SSF51445">
    <property type="entry name" value="(Trans)glycosidases"/>
    <property type="match status" value="1"/>
</dbReference>
<evidence type="ECO:0000256" key="5">
    <source>
        <dbReference type="ARBA" id="ARBA00023295"/>
    </source>
</evidence>
<evidence type="ECO:0000256" key="1">
    <source>
        <dbReference type="ARBA" id="ARBA00001231"/>
    </source>
</evidence>
<feature type="domain" description="Glycoside hydrolase family 20 catalytic" evidence="8">
    <location>
        <begin position="168"/>
        <end position="480"/>
    </location>
</feature>
<evidence type="ECO:0000313" key="11">
    <source>
        <dbReference type="Proteomes" id="UP000799324"/>
    </source>
</evidence>
<evidence type="ECO:0000256" key="4">
    <source>
        <dbReference type="ARBA" id="ARBA00022801"/>
    </source>
</evidence>
<dbReference type="SUPFAM" id="SSF55545">
    <property type="entry name" value="beta-N-acetylhexosaminidase-like domain"/>
    <property type="match status" value="1"/>
</dbReference>
<evidence type="ECO:0000256" key="6">
    <source>
        <dbReference type="PIRSR" id="PIRSR625705-1"/>
    </source>
</evidence>
<dbReference type="Proteomes" id="UP000799324">
    <property type="component" value="Unassembled WGS sequence"/>
</dbReference>
<sequence>MLRVLQLTGLALVDLANARWMGIPTVPSVAGSDQLRLNDLRSIIVDSQYSGSVNEKGQTLIPPTLKEFAQTFSDDLTRIGVNTSVDVGDSTSNAIFLTLGDPSRYRDAAGRTTSEGYTLSVSKSGINVTGASPLGVFWGTRTILQQAIASNGSIPYGQVVDSPGWATRGMMLDAGRHYYPPGFLTEMCAYMSFFKQNTFHLHLSDNLYNNVAIYGRERSLELYARFRLWSDSPDVAGLNKYKNESYTKEQFDDIQSSCAARGVTIVPEIEAPGHALVFVQWKPELGLTDDLSLLNISNPATIPTMQSVWSTFLPWFQTKTVHIGADEYTGEVNDYNVFVNAMADHIRSVSGKDTRIWGTFPPKYNVAGYDNIYQNVSVQHWEFFEDNPLYEYIKHNYSVLNSDDTFYVVNKWSGSYPQALNITRTFDGNPASGSHWYPYVFDTHNSSNNPSPDEALVLGAIAPLWNDYGANASVYSEAFYAWKEGIPALADKQWGGNLTSTEFESLFANLLPHVPGQNLERGIRSNTPTILEYAFNASSTGPGLQNRTSSLISDYSGNNYDGTTDCTASNTSSALLVTGRCSLVSPLGSKGRDYTLTLTLSISSLANPTNATLISGTDSALLLTPNITFVAGGEYFRLNSSLPLGKKAKLAIIGRGNRTFAQLDETEEEEFLTRMGINGERFQWTGMAFEAPLRKIGGKEAGWTGELYGIKLVNSA</sequence>
<proteinExistence type="inferred from homology"/>
<protein>
    <recommendedName>
        <fullName evidence="3">beta-N-acetylhexosaminidase</fullName>
        <ecNumber evidence="3">3.2.1.52</ecNumber>
    </recommendedName>
</protein>